<evidence type="ECO:0000313" key="2">
    <source>
        <dbReference type="Proteomes" id="UP001165960"/>
    </source>
</evidence>
<proteinExistence type="predicted"/>
<name>A0ACC2TJL8_9FUNG</name>
<accession>A0ACC2TJL8</accession>
<sequence length="254" mass="28419">MMFWFMIGLSMAMQPLHELRYNFLVAIKCQSAFVSVGTLLQMNVVLTSAVHMTMREDDYVVYAGRYNLSLPATLGWGRILRVKSIHVHPHYRRAYTRFNFAVVKLDREVDTPVRVKLDVHNRANEKNRSLVMLGWGVGIGNRLETPVGIVGRIAPFNSCIGFDGQRLDRRVEFCLAHSDAILDSGSPAIAFSHHGIPVIVGIASWAFPFEVSKHPPSFCMVDSIASWIKRIIADADAPSRIPATVVKSPLMRAT</sequence>
<dbReference type="Proteomes" id="UP001165960">
    <property type="component" value="Unassembled WGS sequence"/>
</dbReference>
<evidence type="ECO:0000313" key="1">
    <source>
        <dbReference type="EMBL" id="KAJ9074797.1"/>
    </source>
</evidence>
<protein>
    <submittedName>
        <fullName evidence="1">Uncharacterized protein</fullName>
    </submittedName>
</protein>
<gene>
    <name evidence="1" type="ORF">DSO57_1002644</name>
</gene>
<keyword evidence="2" id="KW-1185">Reference proteome</keyword>
<dbReference type="EMBL" id="QTSX02002846">
    <property type="protein sequence ID" value="KAJ9074797.1"/>
    <property type="molecule type" value="Genomic_DNA"/>
</dbReference>
<reference evidence="1" key="1">
    <citation type="submission" date="2022-04" db="EMBL/GenBank/DDBJ databases">
        <title>Genome of the entomopathogenic fungus Entomophthora muscae.</title>
        <authorList>
            <person name="Elya C."/>
            <person name="Lovett B.R."/>
            <person name="Lee E."/>
            <person name="Macias A.M."/>
            <person name="Hajek A.E."/>
            <person name="De Bivort B.L."/>
            <person name="Kasson M.T."/>
            <person name="De Fine Licht H.H."/>
            <person name="Stajich J.E."/>
        </authorList>
    </citation>
    <scope>NUCLEOTIDE SEQUENCE</scope>
    <source>
        <strain evidence="1">Berkeley</strain>
    </source>
</reference>
<comment type="caution">
    <text evidence="1">The sequence shown here is derived from an EMBL/GenBank/DDBJ whole genome shotgun (WGS) entry which is preliminary data.</text>
</comment>
<organism evidence="1 2">
    <name type="scientific">Entomophthora muscae</name>
    <dbReference type="NCBI Taxonomy" id="34485"/>
    <lineage>
        <taxon>Eukaryota</taxon>
        <taxon>Fungi</taxon>
        <taxon>Fungi incertae sedis</taxon>
        <taxon>Zoopagomycota</taxon>
        <taxon>Entomophthoromycotina</taxon>
        <taxon>Entomophthoromycetes</taxon>
        <taxon>Entomophthorales</taxon>
        <taxon>Entomophthoraceae</taxon>
        <taxon>Entomophthora</taxon>
    </lineage>
</organism>